<evidence type="ECO:0000313" key="2">
    <source>
        <dbReference type="EMBL" id="MFC0351103.1"/>
    </source>
</evidence>
<keyword evidence="2" id="KW-0808">Transferase</keyword>
<dbReference type="EC" id="2.3.-.-" evidence="2"/>
<gene>
    <name evidence="2" type="ORF">ACFFJH_14890</name>
</gene>
<keyword evidence="2" id="KW-0012">Acyltransferase</keyword>
<accession>A0ABV6IH02</accession>
<dbReference type="EMBL" id="JBHLXJ010000016">
    <property type="protein sequence ID" value="MFC0351103.1"/>
    <property type="molecule type" value="Genomic_DNA"/>
</dbReference>
<dbReference type="SUPFAM" id="SSF55729">
    <property type="entry name" value="Acyl-CoA N-acyltransferases (Nat)"/>
    <property type="match status" value="1"/>
</dbReference>
<feature type="domain" description="N-acetyltransferase" evidence="1">
    <location>
        <begin position="2"/>
        <end position="166"/>
    </location>
</feature>
<sequence>MCEIRSMQASDFDSIMSIQAACYSGDIPESRASLQAKFDASPTTCLVAESNRVVQAYLFALPWLSSAPPSLNASSCELPAHPDCLYLHDLSVVPALRGTGTGKALIQRFFEVQQQYRLPLACLVAVQNSVSYWRRFGFEVVSENPLFSEKLASYGADARFMRRQAELAPVR</sequence>
<dbReference type="GO" id="GO:0016746">
    <property type="term" value="F:acyltransferase activity"/>
    <property type="evidence" value="ECO:0007669"/>
    <property type="project" value="UniProtKB-KW"/>
</dbReference>
<name>A0ABV6IH02_9BURK</name>
<dbReference type="PROSITE" id="PS51186">
    <property type="entry name" value="GNAT"/>
    <property type="match status" value="1"/>
</dbReference>
<dbReference type="Pfam" id="PF00583">
    <property type="entry name" value="Acetyltransf_1"/>
    <property type="match status" value="1"/>
</dbReference>
<dbReference type="InterPro" id="IPR016181">
    <property type="entry name" value="Acyl_CoA_acyltransferase"/>
</dbReference>
<keyword evidence="3" id="KW-1185">Reference proteome</keyword>
<dbReference type="RefSeq" id="WP_390213692.1">
    <property type="nucleotide sequence ID" value="NZ_JBHLXJ010000016.1"/>
</dbReference>
<proteinExistence type="predicted"/>
<organism evidence="2 3">
    <name type="scientific">Undibacterium danionis</name>
    <dbReference type="NCBI Taxonomy" id="1812100"/>
    <lineage>
        <taxon>Bacteria</taxon>
        <taxon>Pseudomonadati</taxon>
        <taxon>Pseudomonadota</taxon>
        <taxon>Betaproteobacteria</taxon>
        <taxon>Burkholderiales</taxon>
        <taxon>Oxalobacteraceae</taxon>
        <taxon>Undibacterium</taxon>
    </lineage>
</organism>
<evidence type="ECO:0000313" key="3">
    <source>
        <dbReference type="Proteomes" id="UP001589844"/>
    </source>
</evidence>
<dbReference type="Gene3D" id="3.40.630.30">
    <property type="match status" value="1"/>
</dbReference>
<dbReference type="InterPro" id="IPR000182">
    <property type="entry name" value="GNAT_dom"/>
</dbReference>
<protein>
    <submittedName>
        <fullName evidence="2">GNAT family N-acetyltransferase</fullName>
        <ecNumber evidence="2">2.3.-.-</ecNumber>
    </submittedName>
</protein>
<reference evidence="2 3" key="1">
    <citation type="submission" date="2024-09" db="EMBL/GenBank/DDBJ databases">
        <authorList>
            <person name="Sun Q."/>
            <person name="Mori K."/>
        </authorList>
    </citation>
    <scope>NUCLEOTIDE SEQUENCE [LARGE SCALE GENOMIC DNA]</scope>
    <source>
        <strain evidence="2 3">CCM 8677</strain>
    </source>
</reference>
<comment type="caution">
    <text evidence="2">The sequence shown here is derived from an EMBL/GenBank/DDBJ whole genome shotgun (WGS) entry which is preliminary data.</text>
</comment>
<evidence type="ECO:0000259" key="1">
    <source>
        <dbReference type="PROSITE" id="PS51186"/>
    </source>
</evidence>
<dbReference type="CDD" id="cd04301">
    <property type="entry name" value="NAT_SF"/>
    <property type="match status" value="1"/>
</dbReference>
<dbReference type="Proteomes" id="UP001589844">
    <property type="component" value="Unassembled WGS sequence"/>
</dbReference>